<evidence type="ECO:0000313" key="1">
    <source>
        <dbReference type="EMBL" id="OZG59471.1"/>
    </source>
</evidence>
<keyword evidence="2" id="KW-1185">Reference proteome</keyword>
<evidence type="ECO:0000313" key="2">
    <source>
        <dbReference type="Proteomes" id="UP000216871"/>
    </source>
</evidence>
<dbReference type="SUPFAM" id="SSF88723">
    <property type="entry name" value="PIN domain-like"/>
    <property type="match status" value="1"/>
</dbReference>
<reference evidence="1 2" key="1">
    <citation type="journal article" date="2017" name="BMC Genomics">
        <title>Comparative genomic and phylogenomic analyses of the Bifidobacteriaceae family.</title>
        <authorList>
            <person name="Lugli G.A."/>
            <person name="Milani C."/>
            <person name="Turroni F."/>
            <person name="Duranti S."/>
            <person name="Mancabelli L."/>
            <person name="Mangifesta M."/>
            <person name="Ferrario C."/>
            <person name="Modesto M."/>
            <person name="Mattarelli P."/>
            <person name="Jiri K."/>
            <person name="van Sinderen D."/>
            <person name="Ventura M."/>
        </authorList>
    </citation>
    <scope>NUCLEOTIDE SEQUENCE [LARGE SCALE GENOMIC DNA]</scope>
    <source>
        <strain evidence="1 2">DSM 100196</strain>
    </source>
</reference>
<gene>
    <name evidence="1" type="ORF">BMYO_1316</name>
</gene>
<protein>
    <submittedName>
        <fullName evidence="1">Toxin PIN</fullName>
    </submittedName>
</protein>
<accession>A0A261FJY6</accession>
<dbReference type="Proteomes" id="UP000216871">
    <property type="component" value="Unassembled WGS sequence"/>
</dbReference>
<comment type="caution">
    <text evidence="1">The sequence shown here is derived from an EMBL/GenBank/DDBJ whole genome shotgun (WGS) entry which is preliminary data.</text>
</comment>
<name>A0A261FJY6_9BIFI</name>
<sequence length="72" mass="7738">MAALDETVILCGLSYGFTDTEDSFVVAIAEKEHADAIITNNVKDFALSPVEAVTPAEYLVRKNQRSASSMTA</sequence>
<dbReference type="AlphaFoldDB" id="A0A261FJY6"/>
<dbReference type="EMBL" id="MWWW01000014">
    <property type="protein sequence ID" value="OZG59471.1"/>
    <property type="molecule type" value="Genomic_DNA"/>
</dbReference>
<dbReference type="InterPro" id="IPR029060">
    <property type="entry name" value="PIN-like_dom_sf"/>
</dbReference>
<organism evidence="1 2">
    <name type="scientific">Bifidobacterium myosotis</name>
    <dbReference type="NCBI Taxonomy" id="1630166"/>
    <lineage>
        <taxon>Bacteria</taxon>
        <taxon>Bacillati</taxon>
        <taxon>Actinomycetota</taxon>
        <taxon>Actinomycetes</taxon>
        <taxon>Bifidobacteriales</taxon>
        <taxon>Bifidobacteriaceae</taxon>
        <taxon>Bifidobacterium</taxon>
    </lineage>
</organism>
<proteinExistence type="predicted"/>